<keyword evidence="2" id="KW-1185">Reference proteome</keyword>
<dbReference type="EMBL" id="MNCJ02000332">
    <property type="protein sequence ID" value="KAF5757271.1"/>
    <property type="molecule type" value="Genomic_DNA"/>
</dbReference>
<dbReference type="EC" id="3.1.1.3" evidence="1"/>
<dbReference type="Gramene" id="mRNA:HanXRQr2_Chr17g0824651">
    <property type="protein sequence ID" value="CDS:HanXRQr2_Chr17g0824651.1"/>
    <property type="gene ID" value="HanXRQr2_Chr17g0824651"/>
</dbReference>
<dbReference type="Proteomes" id="UP000215914">
    <property type="component" value="Unassembled WGS sequence"/>
</dbReference>
<comment type="caution">
    <text evidence="1">The sequence shown here is derived from an EMBL/GenBank/DDBJ whole genome shotgun (WGS) entry which is preliminary data.</text>
</comment>
<proteinExistence type="predicted"/>
<gene>
    <name evidence="1" type="ORF">HanXRQr2_Chr17g0824651</name>
</gene>
<name>A0A9K3GW87_HELAN</name>
<protein>
    <submittedName>
        <fullName evidence="1">Triacylglycerol lipase</fullName>
        <ecNumber evidence="1">3.1.1.3</ecNumber>
    </submittedName>
</protein>
<dbReference type="GO" id="GO:0004806">
    <property type="term" value="F:triacylglycerol lipase activity"/>
    <property type="evidence" value="ECO:0007669"/>
    <property type="project" value="UniProtKB-EC"/>
</dbReference>
<accession>A0A9K3GW87</accession>
<sequence length="75" mass="8620">MDLGSEVTVDAFSVGPPTVLCMTISFKFLFLKSMSHLRHHISYFLVYYFSRIRGYVSRTLVSVISCCIRSTRKGY</sequence>
<dbReference type="AlphaFoldDB" id="A0A9K3GW87"/>
<evidence type="ECO:0000313" key="2">
    <source>
        <dbReference type="Proteomes" id="UP000215914"/>
    </source>
</evidence>
<keyword evidence="1" id="KW-0378">Hydrolase</keyword>
<evidence type="ECO:0000313" key="1">
    <source>
        <dbReference type="EMBL" id="KAF5757271.1"/>
    </source>
</evidence>
<reference evidence="1" key="2">
    <citation type="submission" date="2020-06" db="EMBL/GenBank/DDBJ databases">
        <title>Helianthus annuus Genome sequencing and assembly Release 2.</title>
        <authorList>
            <person name="Gouzy J."/>
            <person name="Langlade N."/>
            <person name="Munos S."/>
        </authorList>
    </citation>
    <scope>NUCLEOTIDE SEQUENCE</scope>
    <source>
        <tissue evidence="1">Leaves</tissue>
    </source>
</reference>
<reference evidence="1" key="1">
    <citation type="journal article" date="2017" name="Nature">
        <title>The sunflower genome provides insights into oil metabolism, flowering and Asterid evolution.</title>
        <authorList>
            <person name="Badouin H."/>
            <person name="Gouzy J."/>
            <person name="Grassa C.J."/>
            <person name="Murat F."/>
            <person name="Staton S.E."/>
            <person name="Cottret L."/>
            <person name="Lelandais-Briere C."/>
            <person name="Owens G.L."/>
            <person name="Carrere S."/>
            <person name="Mayjonade B."/>
            <person name="Legrand L."/>
            <person name="Gill N."/>
            <person name="Kane N.C."/>
            <person name="Bowers J.E."/>
            <person name="Hubner S."/>
            <person name="Bellec A."/>
            <person name="Berard A."/>
            <person name="Berges H."/>
            <person name="Blanchet N."/>
            <person name="Boniface M.C."/>
            <person name="Brunel D."/>
            <person name="Catrice O."/>
            <person name="Chaidir N."/>
            <person name="Claudel C."/>
            <person name="Donnadieu C."/>
            <person name="Faraut T."/>
            <person name="Fievet G."/>
            <person name="Helmstetter N."/>
            <person name="King M."/>
            <person name="Knapp S.J."/>
            <person name="Lai Z."/>
            <person name="Le Paslier M.C."/>
            <person name="Lippi Y."/>
            <person name="Lorenzon L."/>
            <person name="Mandel J.R."/>
            <person name="Marage G."/>
            <person name="Marchand G."/>
            <person name="Marquand E."/>
            <person name="Bret-Mestries E."/>
            <person name="Morien E."/>
            <person name="Nambeesan S."/>
            <person name="Nguyen T."/>
            <person name="Pegot-Espagnet P."/>
            <person name="Pouilly N."/>
            <person name="Raftis F."/>
            <person name="Sallet E."/>
            <person name="Schiex T."/>
            <person name="Thomas J."/>
            <person name="Vandecasteele C."/>
            <person name="Vares D."/>
            <person name="Vear F."/>
            <person name="Vautrin S."/>
            <person name="Crespi M."/>
            <person name="Mangin B."/>
            <person name="Burke J.M."/>
            <person name="Salse J."/>
            <person name="Munos S."/>
            <person name="Vincourt P."/>
            <person name="Rieseberg L.H."/>
            <person name="Langlade N.B."/>
        </authorList>
    </citation>
    <scope>NUCLEOTIDE SEQUENCE</scope>
    <source>
        <tissue evidence="1">Leaves</tissue>
    </source>
</reference>
<organism evidence="1 2">
    <name type="scientific">Helianthus annuus</name>
    <name type="common">Common sunflower</name>
    <dbReference type="NCBI Taxonomy" id="4232"/>
    <lineage>
        <taxon>Eukaryota</taxon>
        <taxon>Viridiplantae</taxon>
        <taxon>Streptophyta</taxon>
        <taxon>Embryophyta</taxon>
        <taxon>Tracheophyta</taxon>
        <taxon>Spermatophyta</taxon>
        <taxon>Magnoliopsida</taxon>
        <taxon>eudicotyledons</taxon>
        <taxon>Gunneridae</taxon>
        <taxon>Pentapetalae</taxon>
        <taxon>asterids</taxon>
        <taxon>campanulids</taxon>
        <taxon>Asterales</taxon>
        <taxon>Asteraceae</taxon>
        <taxon>Asteroideae</taxon>
        <taxon>Heliantheae alliance</taxon>
        <taxon>Heliantheae</taxon>
        <taxon>Helianthus</taxon>
    </lineage>
</organism>